<accession>A0A8S5RAS7</accession>
<reference evidence="1" key="1">
    <citation type="journal article" date="2021" name="Proc. Natl. Acad. Sci. U.S.A.">
        <title>A Catalog of Tens of Thousands of Viruses from Human Metagenomes Reveals Hidden Associations with Chronic Diseases.</title>
        <authorList>
            <person name="Tisza M.J."/>
            <person name="Buck C.B."/>
        </authorList>
    </citation>
    <scope>NUCLEOTIDE SEQUENCE</scope>
    <source>
        <strain evidence="1">CtQcs9</strain>
    </source>
</reference>
<evidence type="ECO:0000313" key="1">
    <source>
        <dbReference type="EMBL" id="DAE28157.1"/>
    </source>
</evidence>
<sequence>MPVKVKSVASNAAEPYWVDITQLIIDKEVTPAVLSDLKIIISGDTTISADDITSTEVNIESEVYHLIKLGISCQDESLILANNTVNFKVIGTSSDTTYKLQYVAKTIQELDNVRSVTLATPVVITNGKASITLQNPGSYEILARAICDTNPDIVSDWIQLNVLAIEGYQGTPLAAVGNIATAIENCDSAQLFTALVHPSNGGSTQIESYLSDGVYDLFNNKFKTGSYSNLQQSDKDIEESFYSYNEFPQLSSSGATRILGLTVNIGNKDYKVKSLSYNPTTEAVLVNDYFIIHISQHPYNKNGEFLCTENNPSDLNFN</sequence>
<name>A0A8S5RAS7_9VIRU</name>
<protein>
    <submittedName>
        <fullName evidence="1">Uncharacterized protein</fullName>
    </submittedName>
</protein>
<dbReference type="EMBL" id="BK059082">
    <property type="protein sequence ID" value="DAE28157.1"/>
    <property type="molecule type" value="Genomic_DNA"/>
</dbReference>
<proteinExistence type="predicted"/>
<organism evidence="1">
    <name type="scientific">virus sp. ctQcs9</name>
    <dbReference type="NCBI Taxonomy" id="2825816"/>
    <lineage>
        <taxon>Viruses</taxon>
    </lineage>
</organism>